<feature type="signal peptide" evidence="4">
    <location>
        <begin position="1"/>
        <end position="21"/>
    </location>
</feature>
<evidence type="ECO:0000259" key="5">
    <source>
        <dbReference type="SMART" id="SM00062"/>
    </source>
</evidence>
<dbReference type="Gene3D" id="3.40.190.10">
    <property type="entry name" value="Periplasmic binding protein-like II"/>
    <property type="match status" value="2"/>
</dbReference>
<dbReference type="GO" id="GO:0006865">
    <property type="term" value="P:amino acid transport"/>
    <property type="evidence" value="ECO:0007669"/>
    <property type="project" value="TreeGrafter"/>
</dbReference>
<evidence type="ECO:0000256" key="4">
    <source>
        <dbReference type="SAM" id="SignalP"/>
    </source>
</evidence>
<feature type="chain" id="PRO_5017186179" evidence="4">
    <location>
        <begin position="22"/>
        <end position="335"/>
    </location>
</feature>
<dbReference type="SMART" id="SM00062">
    <property type="entry name" value="PBPb"/>
    <property type="match status" value="1"/>
</dbReference>
<keyword evidence="7" id="KW-1185">Reference proteome</keyword>
<evidence type="ECO:0000313" key="7">
    <source>
        <dbReference type="Proteomes" id="UP000266273"/>
    </source>
</evidence>
<name>A0A397Q3F9_9HYPH</name>
<protein>
    <submittedName>
        <fullName evidence="6">General L-amino acid transport system substrate-binding protein</fullName>
    </submittedName>
</protein>
<evidence type="ECO:0000313" key="6">
    <source>
        <dbReference type="EMBL" id="RIA55896.1"/>
    </source>
</evidence>
<proteinExistence type="inferred from homology"/>
<dbReference type="InterPro" id="IPR051455">
    <property type="entry name" value="Bact_solute-bind_prot3"/>
</dbReference>
<accession>A0A397Q3F9</accession>
<gene>
    <name evidence="6" type="ORF">BXY53_0982</name>
</gene>
<dbReference type="AlphaFoldDB" id="A0A397Q3F9"/>
<dbReference type="Pfam" id="PF00497">
    <property type="entry name" value="SBP_bac_3"/>
    <property type="match status" value="1"/>
</dbReference>
<feature type="domain" description="Solute-binding protein family 3/N-terminal" evidence="5">
    <location>
        <begin position="32"/>
        <end position="260"/>
    </location>
</feature>
<comment type="similarity">
    <text evidence="1">Belongs to the bacterial solute-binding protein 3 family.</text>
</comment>
<evidence type="ECO:0000256" key="1">
    <source>
        <dbReference type="ARBA" id="ARBA00010333"/>
    </source>
</evidence>
<reference evidence="6 7" key="1">
    <citation type="submission" date="2018-08" db="EMBL/GenBank/DDBJ databases">
        <title>Genomic Encyclopedia of Archaeal and Bacterial Type Strains, Phase II (KMG-II): from individual species to whole genera.</title>
        <authorList>
            <person name="Goeker M."/>
        </authorList>
    </citation>
    <scope>NUCLEOTIDE SEQUENCE [LARGE SCALE GENOMIC DNA]</scope>
    <source>
        <strain evidence="6 7">DSM 5002</strain>
    </source>
</reference>
<keyword evidence="2" id="KW-0813">Transport</keyword>
<dbReference type="Proteomes" id="UP000266273">
    <property type="component" value="Unassembled WGS sequence"/>
</dbReference>
<sequence>MVARLAWLVMALVLGIGAAQAGTLDKVRDRGAVTCGVSADGPGLSESDGAGNWTGLFPDFCRAVAAAVFADPTRVAFVPIERDAPFEALRAGEIDILASPHAWTFSRDIEAGVRLVGALYYASYGLMVPRRLGVATALELSGADICVTEGGPAALYVADYFRRNNMPHTLVSFANAPDALQAYEAGRCDVYADDLASLDPQRQRLDRADAHLILSDVVGIEPLSPALREGDPQWADIVRWTLFALIAAETLSLNSDNVEDSATSSSPLARGFVGADGDSRPLGLDPQWAYNIIAMVGNYGELFARNLGEDSPLDGERRLNRLWREGGLLSAPPIR</sequence>
<dbReference type="EMBL" id="QXDF01000001">
    <property type="protein sequence ID" value="RIA55896.1"/>
    <property type="molecule type" value="Genomic_DNA"/>
</dbReference>
<dbReference type="PANTHER" id="PTHR30085:SF7">
    <property type="entry name" value="AMINO-ACID ABC TRANSPORTER-BINDING PROTEIN YHDW-RELATED"/>
    <property type="match status" value="1"/>
</dbReference>
<comment type="caution">
    <text evidence="6">The sequence shown here is derived from an EMBL/GenBank/DDBJ whole genome shotgun (WGS) entry which is preliminary data.</text>
</comment>
<keyword evidence="3 4" id="KW-0732">Signal</keyword>
<evidence type="ECO:0000256" key="2">
    <source>
        <dbReference type="ARBA" id="ARBA00022448"/>
    </source>
</evidence>
<dbReference type="PANTHER" id="PTHR30085">
    <property type="entry name" value="AMINO ACID ABC TRANSPORTER PERMEASE"/>
    <property type="match status" value="1"/>
</dbReference>
<dbReference type="SUPFAM" id="SSF53850">
    <property type="entry name" value="Periplasmic binding protein-like II"/>
    <property type="match status" value="1"/>
</dbReference>
<organism evidence="6 7">
    <name type="scientific">Dichotomicrobium thermohalophilum</name>
    <dbReference type="NCBI Taxonomy" id="933063"/>
    <lineage>
        <taxon>Bacteria</taxon>
        <taxon>Pseudomonadati</taxon>
        <taxon>Pseudomonadota</taxon>
        <taxon>Alphaproteobacteria</taxon>
        <taxon>Hyphomicrobiales</taxon>
        <taxon>Hyphomicrobiaceae</taxon>
        <taxon>Dichotomicrobium</taxon>
    </lineage>
</organism>
<evidence type="ECO:0000256" key="3">
    <source>
        <dbReference type="ARBA" id="ARBA00022729"/>
    </source>
</evidence>
<dbReference type="InterPro" id="IPR001638">
    <property type="entry name" value="Solute-binding_3/MltF_N"/>
</dbReference>